<dbReference type="PROSITE" id="PS50880">
    <property type="entry name" value="TOPRIM"/>
    <property type="match status" value="1"/>
</dbReference>
<dbReference type="Pfam" id="PF21176">
    <property type="entry name" value="RecR_HhH"/>
    <property type="match status" value="1"/>
</dbReference>
<dbReference type="PROSITE" id="PS01300">
    <property type="entry name" value="RECR"/>
    <property type="match status" value="1"/>
</dbReference>
<feature type="domain" description="Toprim" evidence="8">
    <location>
        <begin position="79"/>
        <end position="174"/>
    </location>
</feature>
<keyword evidence="2 7" id="KW-0227">DNA damage</keyword>
<reference evidence="9 10" key="1">
    <citation type="journal article" date="2009" name="PLoS ONE">
        <title>The complete genome of Teredinibacter turnerae T7901: an intracellular endosymbiont of marine wood-boring bivalves (shipworms).</title>
        <authorList>
            <person name="Yang J.C."/>
            <person name="Madupu R."/>
            <person name="Durkin A.S."/>
            <person name="Ekborg N.A."/>
            <person name="Pedamallu C.S."/>
            <person name="Hostetler J.B."/>
            <person name="Radune D."/>
            <person name="Toms B.S."/>
            <person name="Henrissat B."/>
            <person name="Coutinho P.M."/>
            <person name="Schwarz S."/>
            <person name="Field L."/>
            <person name="Trindade-Silva A.E."/>
            <person name="Soares C.A.G."/>
            <person name="Elshahawi S."/>
            <person name="Hanora A."/>
            <person name="Schmidt E.W."/>
            <person name="Haygood M.G."/>
            <person name="Posfai J."/>
            <person name="Benner J."/>
            <person name="Madinger C."/>
            <person name="Nove J."/>
            <person name="Anton B."/>
            <person name="Chaudhary K."/>
            <person name="Foster J."/>
            <person name="Holman A."/>
            <person name="Kumar S."/>
            <person name="Lessard P.A."/>
            <person name="Luyten Y.A."/>
            <person name="Slatko B."/>
            <person name="Wood N."/>
            <person name="Wu B."/>
            <person name="Teplitski M."/>
            <person name="Mougous J.D."/>
            <person name="Ward N."/>
            <person name="Eisen J.A."/>
            <person name="Badger J.H."/>
            <person name="Distel D.L."/>
        </authorList>
    </citation>
    <scope>NUCLEOTIDE SEQUENCE [LARGE SCALE GENOMIC DNA]</scope>
    <source>
        <strain evidence="10">ATCC 39867 / T7901</strain>
    </source>
</reference>
<evidence type="ECO:0000256" key="2">
    <source>
        <dbReference type="ARBA" id="ARBA00022763"/>
    </source>
</evidence>
<dbReference type="SUPFAM" id="SSF111304">
    <property type="entry name" value="Recombination protein RecR"/>
    <property type="match status" value="1"/>
</dbReference>
<keyword evidence="6 7" id="KW-0234">DNA repair</keyword>
<comment type="similarity">
    <text evidence="7">Belongs to the RecR family.</text>
</comment>
<keyword evidence="10" id="KW-1185">Reference proteome</keyword>
<dbReference type="PANTHER" id="PTHR30446">
    <property type="entry name" value="RECOMBINATION PROTEIN RECR"/>
    <property type="match status" value="1"/>
</dbReference>
<dbReference type="STRING" id="377629.TERTU_2740"/>
<evidence type="ECO:0000313" key="9">
    <source>
        <dbReference type="EMBL" id="ACR14350.1"/>
    </source>
</evidence>
<organism evidence="9 10">
    <name type="scientific">Teredinibacter turnerae (strain ATCC 39867 / T7901)</name>
    <dbReference type="NCBI Taxonomy" id="377629"/>
    <lineage>
        <taxon>Bacteria</taxon>
        <taxon>Pseudomonadati</taxon>
        <taxon>Pseudomonadota</taxon>
        <taxon>Gammaproteobacteria</taxon>
        <taxon>Cellvibrionales</taxon>
        <taxon>Cellvibrionaceae</taxon>
        <taxon>Teredinibacter</taxon>
    </lineage>
</organism>
<evidence type="ECO:0000313" key="10">
    <source>
        <dbReference type="Proteomes" id="UP000009080"/>
    </source>
</evidence>
<gene>
    <name evidence="7 9" type="primary">recR</name>
    <name evidence="9" type="ordered locus">TERTU_2740</name>
</gene>
<dbReference type="GO" id="GO:0006281">
    <property type="term" value="P:DNA repair"/>
    <property type="evidence" value="ECO:0007669"/>
    <property type="project" value="UniProtKB-UniRule"/>
</dbReference>
<evidence type="ECO:0000256" key="7">
    <source>
        <dbReference type="HAMAP-Rule" id="MF_00017"/>
    </source>
</evidence>
<name>C5BMI9_TERTT</name>
<feature type="zinc finger region" description="C4-type" evidence="7">
    <location>
        <begin position="56"/>
        <end position="71"/>
    </location>
</feature>
<dbReference type="GO" id="GO:0006310">
    <property type="term" value="P:DNA recombination"/>
    <property type="evidence" value="ECO:0007669"/>
    <property type="project" value="UniProtKB-UniRule"/>
</dbReference>
<dbReference type="Gene3D" id="6.10.250.240">
    <property type="match status" value="1"/>
</dbReference>
<accession>C5BMI9</accession>
<proteinExistence type="inferred from homology"/>
<dbReference type="FunFam" id="3.40.1360.10:FF:000001">
    <property type="entry name" value="Recombination protein RecR"/>
    <property type="match status" value="1"/>
</dbReference>
<dbReference type="Proteomes" id="UP000009080">
    <property type="component" value="Chromosome"/>
</dbReference>
<evidence type="ECO:0000256" key="3">
    <source>
        <dbReference type="ARBA" id="ARBA00022771"/>
    </source>
</evidence>
<dbReference type="CDD" id="cd01025">
    <property type="entry name" value="TOPRIM_recR"/>
    <property type="match status" value="1"/>
</dbReference>
<dbReference type="KEGG" id="ttu:TERTU_2740"/>
<dbReference type="RefSeq" id="WP_015820465.1">
    <property type="nucleotide sequence ID" value="NC_012997.1"/>
</dbReference>
<dbReference type="eggNOG" id="COG0353">
    <property type="taxonomic scope" value="Bacteria"/>
</dbReference>
<evidence type="ECO:0000256" key="6">
    <source>
        <dbReference type="ARBA" id="ARBA00023204"/>
    </source>
</evidence>
<dbReference type="InterPro" id="IPR006171">
    <property type="entry name" value="TOPRIM_dom"/>
</dbReference>
<keyword evidence="3 7" id="KW-0863">Zinc-finger</keyword>
<evidence type="ECO:0000256" key="4">
    <source>
        <dbReference type="ARBA" id="ARBA00022833"/>
    </source>
</evidence>
<dbReference type="Pfam" id="PF21175">
    <property type="entry name" value="RecR_C"/>
    <property type="match status" value="1"/>
</dbReference>
<dbReference type="GO" id="GO:0003677">
    <property type="term" value="F:DNA binding"/>
    <property type="evidence" value="ECO:0007669"/>
    <property type="project" value="UniProtKB-UniRule"/>
</dbReference>
<keyword evidence="5 7" id="KW-0233">DNA recombination</keyword>
<dbReference type="Gene3D" id="3.40.1360.10">
    <property type="match status" value="1"/>
</dbReference>
<keyword evidence="1 7" id="KW-0479">Metal-binding</keyword>
<dbReference type="HOGENOM" id="CLU_060739_1_2_6"/>
<dbReference type="AlphaFoldDB" id="C5BMI9"/>
<dbReference type="EMBL" id="CP001614">
    <property type="protein sequence ID" value="ACR14350.1"/>
    <property type="molecule type" value="Genomic_DNA"/>
</dbReference>
<dbReference type="Gene3D" id="1.10.8.420">
    <property type="entry name" value="RecR Domain 1"/>
    <property type="match status" value="1"/>
</dbReference>
<dbReference type="GO" id="GO:0008270">
    <property type="term" value="F:zinc ion binding"/>
    <property type="evidence" value="ECO:0007669"/>
    <property type="project" value="UniProtKB-KW"/>
</dbReference>
<dbReference type="OrthoDB" id="9802672at2"/>
<evidence type="ECO:0000256" key="5">
    <source>
        <dbReference type="ARBA" id="ARBA00023172"/>
    </source>
</evidence>
<dbReference type="PANTHER" id="PTHR30446:SF0">
    <property type="entry name" value="RECOMBINATION PROTEIN RECR"/>
    <property type="match status" value="1"/>
</dbReference>
<evidence type="ECO:0000256" key="1">
    <source>
        <dbReference type="ARBA" id="ARBA00022723"/>
    </source>
</evidence>
<dbReference type="InterPro" id="IPR015967">
    <property type="entry name" value="Rcmb_RecR_Znf"/>
</dbReference>
<keyword evidence="4 7" id="KW-0862">Zinc</keyword>
<dbReference type="NCBIfam" id="TIGR00615">
    <property type="entry name" value="recR"/>
    <property type="match status" value="1"/>
</dbReference>
<dbReference type="Pfam" id="PF02132">
    <property type="entry name" value="RecR_ZnF"/>
    <property type="match status" value="1"/>
</dbReference>
<dbReference type="InterPro" id="IPR000093">
    <property type="entry name" value="DNA_Rcmb_RecR"/>
</dbReference>
<comment type="function">
    <text evidence="7">May play a role in DNA repair. It seems to be involved in an RecBC-independent recombinational process of DNA repair. It may act with RecF and RecO.</text>
</comment>
<dbReference type="HAMAP" id="MF_00017">
    <property type="entry name" value="RecR"/>
    <property type="match status" value="1"/>
</dbReference>
<dbReference type="InterPro" id="IPR023627">
    <property type="entry name" value="Rcmb_RecR"/>
</dbReference>
<evidence type="ECO:0000259" key="8">
    <source>
        <dbReference type="PROSITE" id="PS50880"/>
    </source>
</evidence>
<sequence>MFSPLIDQLITSLRVLPGVGPKSATRMAFHLLERNREGAQALSQALAEASAQVKRCEQCRTLTEQPCCAICASSKRDRQLMCVVESPADVVAIEQSGTFSGVYFVLHGKLSPIDGVGPREIGIDQLEERFQAEPISEVIIATNPTVEGEATAHYIAERAKKNAIKVTRIAHGVPLGGELEYIDGGTLAHAISSRREI</sequence>
<dbReference type="Pfam" id="PF13662">
    <property type="entry name" value="Toprim_4"/>
    <property type="match status" value="1"/>
</dbReference>
<dbReference type="SMART" id="SM00493">
    <property type="entry name" value="TOPRIM"/>
    <property type="match status" value="1"/>
</dbReference>
<dbReference type="InterPro" id="IPR034137">
    <property type="entry name" value="TOPRIM_RecR"/>
</dbReference>
<protein>
    <recommendedName>
        <fullName evidence="7">Recombination protein RecR</fullName>
    </recommendedName>
</protein>